<comment type="caution">
    <text evidence="1">The sequence shown here is derived from an EMBL/GenBank/DDBJ whole genome shotgun (WGS) entry which is preliminary data.</text>
</comment>
<proteinExistence type="predicted"/>
<dbReference type="AlphaFoldDB" id="A0A5B7IRT3"/>
<evidence type="ECO:0000313" key="2">
    <source>
        <dbReference type="Proteomes" id="UP000324222"/>
    </source>
</evidence>
<dbReference type="OrthoDB" id="392571at2759"/>
<dbReference type="Proteomes" id="UP000324222">
    <property type="component" value="Unassembled WGS sequence"/>
</dbReference>
<gene>
    <name evidence="1" type="ORF">E2C01_079589</name>
</gene>
<organism evidence="1 2">
    <name type="scientific">Portunus trituberculatus</name>
    <name type="common">Swimming crab</name>
    <name type="synonym">Neptunus trituberculatus</name>
    <dbReference type="NCBI Taxonomy" id="210409"/>
    <lineage>
        <taxon>Eukaryota</taxon>
        <taxon>Metazoa</taxon>
        <taxon>Ecdysozoa</taxon>
        <taxon>Arthropoda</taxon>
        <taxon>Crustacea</taxon>
        <taxon>Multicrustacea</taxon>
        <taxon>Malacostraca</taxon>
        <taxon>Eumalacostraca</taxon>
        <taxon>Eucarida</taxon>
        <taxon>Decapoda</taxon>
        <taxon>Pleocyemata</taxon>
        <taxon>Brachyura</taxon>
        <taxon>Eubrachyura</taxon>
        <taxon>Portunoidea</taxon>
        <taxon>Portunidae</taxon>
        <taxon>Portuninae</taxon>
        <taxon>Portunus</taxon>
    </lineage>
</organism>
<protein>
    <submittedName>
        <fullName evidence="1">Uncharacterized protein</fullName>
    </submittedName>
</protein>
<name>A0A5B7IRT3_PORTR</name>
<reference evidence="1 2" key="1">
    <citation type="submission" date="2019-05" db="EMBL/GenBank/DDBJ databases">
        <title>Another draft genome of Portunus trituberculatus and its Hox gene families provides insights of decapod evolution.</title>
        <authorList>
            <person name="Jeong J.-H."/>
            <person name="Song I."/>
            <person name="Kim S."/>
            <person name="Choi T."/>
            <person name="Kim D."/>
            <person name="Ryu S."/>
            <person name="Kim W."/>
        </authorList>
    </citation>
    <scope>NUCLEOTIDE SEQUENCE [LARGE SCALE GENOMIC DNA]</scope>
    <source>
        <tissue evidence="1">Muscle</tissue>
    </source>
</reference>
<keyword evidence="2" id="KW-1185">Reference proteome</keyword>
<dbReference type="EMBL" id="VSRR010066564">
    <property type="protein sequence ID" value="MPC84839.1"/>
    <property type="molecule type" value="Genomic_DNA"/>
</dbReference>
<accession>A0A5B7IRT3</accession>
<evidence type="ECO:0000313" key="1">
    <source>
        <dbReference type="EMBL" id="MPC84839.1"/>
    </source>
</evidence>
<sequence length="148" mass="17473">MNPRRTPNNTLICKLHRPISPHMAWQGRIIIAFGAKEAMVRVCRNDSPDACHDIYIGSPPQHQINTPAPALNSATSPFLIPKPKPKRKQRSWVWPYLQKRLRYRHYDTLMDELYKENPDLYKNYTRMDKELFDSIVETMTPIIKRKED</sequence>